<name>A0ABN7R890_9BACT</name>
<organism evidence="2 3">
    <name type="scientific">Dyadobacter linearis</name>
    <dbReference type="NCBI Taxonomy" id="2823330"/>
    <lineage>
        <taxon>Bacteria</taxon>
        <taxon>Pseudomonadati</taxon>
        <taxon>Bacteroidota</taxon>
        <taxon>Cytophagia</taxon>
        <taxon>Cytophagales</taxon>
        <taxon>Spirosomataceae</taxon>
        <taxon>Dyadobacter</taxon>
    </lineage>
</organism>
<dbReference type="EMBL" id="CAJRAU010000003">
    <property type="protein sequence ID" value="CAG5070228.1"/>
    <property type="molecule type" value="Genomic_DNA"/>
</dbReference>
<dbReference type="Pfam" id="PF18765">
    <property type="entry name" value="Polbeta"/>
    <property type="match status" value="1"/>
</dbReference>
<dbReference type="Proteomes" id="UP000679725">
    <property type="component" value="Unassembled WGS sequence"/>
</dbReference>
<accession>A0ABN7R890</accession>
<feature type="domain" description="Polymerase beta nucleotidyltransferase" evidence="1">
    <location>
        <begin position="16"/>
        <end position="104"/>
    </location>
</feature>
<dbReference type="InterPro" id="IPR041633">
    <property type="entry name" value="Polbeta"/>
</dbReference>
<evidence type="ECO:0000313" key="3">
    <source>
        <dbReference type="Proteomes" id="UP000679725"/>
    </source>
</evidence>
<dbReference type="InterPro" id="IPR043519">
    <property type="entry name" value="NT_sf"/>
</dbReference>
<dbReference type="Gene3D" id="3.30.460.10">
    <property type="entry name" value="Beta Polymerase, domain 2"/>
    <property type="match status" value="1"/>
</dbReference>
<keyword evidence="3" id="KW-1185">Reference proteome</keyword>
<evidence type="ECO:0000313" key="2">
    <source>
        <dbReference type="EMBL" id="CAG5070228.1"/>
    </source>
</evidence>
<comment type="caution">
    <text evidence="2">The sequence shown here is derived from an EMBL/GenBank/DDBJ whole genome shotgun (WGS) entry which is preliminary data.</text>
</comment>
<protein>
    <recommendedName>
        <fullName evidence="1">Polymerase beta nucleotidyltransferase domain-containing protein</fullName>
    </recommendedName>
</protein>
<dbReference type="SUPFAM" id="SSF81301">
    <property type="entry name" value="Nucleotidyltransferase"/>
    <property type="match status" value="1"/>
</dbReference>
<dbReference type="CDD" id="cd05403">
    <property type="entry name" value="NT_KNTase_like"/>
    <property type="match status" value="1"/>
</dbReference>
<reference evidence="2 3" key="1">
    <citation type="submission" date="2021-04" db="EMBL/GenBank/DDBJ databases">
        <authorList>
            <person name="Rodrigo-Torres L."/>
            <person name="Arahal R. D."/>
            <person name="Lucena T."/>
        </authorList>
    </citation>
    <scope>NUCLEOTIDE SEQUENCE [LARGE SCALE GENOMIC DNA]</scope>
    <source>
        <strain evidence="2 3">CECT 9623</strain>
    </source>
</reference>
<sequence length="110" mass="12176">MTDVIKSGLTEEDVLKIISAIEKFSEIDQVVLFGSRAKGNFRTGSDVDLAVKMKGKDITNQLSGILNEESLLPYHFDILNIAKISNPELLDHIDRVGVVFFEKAPTRSAI</sequence>
<dbReference type="RefSeq" id="WP_215234272.1">
    <property type="nucleotide sequence ID" value="NZ_CAJRAU010000003.1"/>
</dbReference>
<proteinExistence type="predicted"/>
<evidence type="ECO:0000259" key="1">
    <source>
        <dbReference type="Pfam" id="PF18765"/>
    </source>
</evidence>
<gene>
    <name evidence="2" type="ORF">DYBT9623_02968</name>
</gene>